<protein>
    <submittedName>
        <fullName evidence="3">Amidohydrolase family protein</fullName>
    </submittedName>
</protein>
<gene>
    <name evidence="3" type="ORF">QRX50_29665</name>
</gene>
<evidence type="ECO:0000259" key="2">
    <source>
        <dbReference type="Pfam" id="PF04909"/>
    </source>
</evidence>
<keyword evidence="4" id="KW-1185">Reference proteome</keyword>
<dbReference type="Gene3D" id="3.20.20.140">
    <property type="entry name" value="Metal-dependent hydrolases"/>
    <property type="match status" value="1"/>
</dbReference>
<dbReference type="KEGG" id="acab:QRX50_29665"/>
<reference evidence="3 4" key="1">
    <citation type="submission" date="2023-06" db="EMBL/GenBank/DDBJ databases">
        <authorList>
            <person name="Oyuntsetseg B."/>
            <person name="Kim S.B."/>
        </authorList>
    </citation>
    <scope>NUCLEOTIDE SEQUENCE [LARGE SCALE GENOMIC DNA]</scope>
    <source>
        <strain evidence="3 4">2-15</strain>
    </source>
</reference>
<keyword evidence="1" id="KW-0456">Lyase</keyword>
<evidence type="ECO:0000256" key="1">
    <source>
        <dbReference type="ARBA" id="ARBA00023239"/>
    </source>
</evidence>
<feature type="domain" description="Amidohydrolase-related" evidence="2">
    <location>
        <begin position="65"/>
        <end position="268"/>
    </location>
</feature>
<dbReference type="PANTHER" id="PTHR21240:SF19">
    <property type="entry name" value="CATALYTIC_ HYDROLASE"/>
    <property type="match status" value="1"/>
</dbReference>
<dbReference type="Pfam" id="PF04909">
    <property type="entry name" value="Amidohydro_2"/>
    <property type="match status" value="1"/>
</dbReference>
<dbReference type="RefSeq" id="WP_285966422.1">
    <property type="nucleotide sequence ID" value="NZ_CP127294.1"/>
</dbReference>
<organism evidence="3 4">
    <name type="scientific">Amycolatopsis carbonis</name>
    <dbReference type="NCBI Taxonomy" id="715471"/>
    <lineage>
        <taxon>Bacteria</taxon>
        <taxon>Bacillati</taxon>
        <taxon>Actinomycetota</taxon>
        <taxon>Actinomycetes</taxon>
        <taxon>Pseudonocardiales</taxon>
        <taxon>Pseudonocardiaceae</taxon>
        <taxon>Amycolatopsis</taxon>
    </lineage>
</organism>
<dbReference type="Proteomes" id="UP001236014">
    <property type="component" value="Chromosome"/>
</dbReference>
<dbReference type="GO" id="GO:0016787">
    <property type="term" value="F:hydrolase activity"/>
    <property type="evidence" value="ECO:0007669"/>
    <property type="project" value="InterPro"/>
</dbReference>
<evidence type="ECO:0000313" key="3">
    <source>
        <dbReference type="EMBL" id="WIX75657.1"/>
    </source>
</evidence>
<dbReference type="GO" id="GO:0016831">
    <property type="term" value="F:carboxy-lyase activity"/>
    <property type="evidence" value="ECO:0007669"/>
    <property type="project" value="InterPro"/>
</dbReference>
<name>A0A9Y2MUG7_9PSEU</name>
<dbReference type="SUPFAM" id="SSF51556">
    <property type="entry name" value="Metallo-dependent hydrolases"/>
    <property type="match status" value="1"/>
</dbReference>
<accession>A0A9Y2MUG7</accession>
<dbReference type="InterPro" id="IPR032466">
    <property type="entry name" value="Metal_Hydrolase"/>
</dbReference>
<dbReference type="InterPro" id="IPR032465">
    <property type="entry name" value="ACMSD"/>
</dbReference>
<evidence type="ECO:0000313" key="4">
    <source>
        <dbReference type="Proteomes" id="UP001236014"/>
    </source>
</evidence>
<dbReference type="InterPro" id="IPR006680">
    <property type="entry name" value="Amidohydro-rel"/>
</dbReference>
<proteinExistence type="predicted"/>
<dbReference type="EMBL" id="CP127294">
    <property type="protein sequence ID" value="WIX75657.1"/>
    <property type="molecule type" value="Genomic_DNA"/>
</dbReference>
<sequence>MFTLPRGVVDAWINPNIFPPDPAKDVGYLFPGLAERLTRGTSLEQLVDEMDAAGVAKGILCSGYSGDGDREWNTAARDKFPDRFALSHVVDPREGIKSVRLVEDLARDGHVLIRVLGLQTRLYYNDAALYPIYAKCIELGLPVGLNVGFPGPQVPSKYQDPLPIDDVAEFFPELRIVLQHGGEPWVDTCIKLMVKWPNISYMTSAIAPKHLPQQVIHYANTRGTDRVMWASDYPLLTHERCLREARDLPFRSQEHFDKFVAHNAQHFFFGS</sequence>
<dbReference type="AlphaFoldDB" id="A0A9Y2MUG7"/>
<dbReference type="PANTHER" id="PTHR21240">
    <property type="entry name" value="2-AMINO-3-CARBOXYLMUCONATE-6-SEMIALDEHYDE DECARBOXYLASE"/>
    <property type="match status" value="1"/>
</dbReference>